<dbReference type="OrthoDB" id="658938at2"/>
<evidence type="ECO:0008006" key="5">
    <source>
        <dbReference type="Google" id="ProtNLM"/>
    </source>
</evidence>
<keyword evidence="1" id="KW-0175">Coiled coil</keyword>
<dbReference type="Proteomes" id="UP000236594">
    <property type="component" value="Unassembled WGS sequence"/>
</dbReference>
<evidence type="ECO:0000313" key="4">
    <source>
        <dbReference type="Proteomes" id="UP000236594"/>
    </source>
</evidence>
<feature type="signal peptide" evidence="2">
    <location>
        <begin position="1"/>
        <end position="18"/>
    </location>
</feature>
<proteinExistence type="predicted"/>
<dbReference type="RefSeq" id="WP_103247622.1">
    <property type="nucleotide sequence ID" value="NZ_PPED02000003.1"/>
</dbReference>
<organism evidence="3 4">
    <name type="scientific">Chryseobacterium phosphatilyticum</name>
    <dbReference type="NCBI Taxonomy" id="475075"/>
    <lineage>
        <taxon>Bacteria</taxon>
        <taxon>Pseudomonadati</taxon>
        <taxon>Bacteroidota</taxon>
        <taxon>Flavobacteriia</taxon>
        <taxon>Flavobacteriales</taxon>
        <taxon>Weeksellaceae</taxon>
        <taxon>Chryseobacterium group</taxon>
        <taxon>Chryseobacterium</taxon>
    </lineage>
</organism>
<sequence>MKKIIILLAAVSGMHANAQSWNLTGNSGTVPGTNFIGTTDNQPLVFKANNTELMKITPKGRIIFQNMDTNLGWDTNLFLGGGNEIATGKANTSVGMGSLINDTTGGANTAVGSNSGRAITTGASNTAIGSNSMINGNVGNGNTGVGANSLGGLGSMAENTALGTAALGGYSAVATDNITENTAVGAGSLTYLRNGSRNISIGKRAMRTFTTGNDNIVIGTHAAEMVIEGNQNIFIGSRVQANAASVDNQLNIGNWIIGNNGTIGIGQFATQLPADGISSDGIKYKLFVKDGIRTEKVKVDIAANNGWADYVFAKDYQLMPLNDLAKFIDKNGHLPEVPTTEEAIKNGIELKEMNILLLKKVEELTLHLIDQNKELKTQKEEIEALKSKVNSL</sequence>
<evidence type="ECO:0000313" key="3">
    <source>
        <dbReference type="EMBL" id="PWN68875.1"/>
    </source>
</evidence>
<protein>
    <recommendedName>
        <fullName evidence="5">Peptidase S74 domain-containing protein</fullName>
    </recommendedName>
</protein>
<evidence type="ECO:0000256" key="2">
    <source>
        <dbReference type="SAM" id="SignalP"/>
    </source>
</evidence>
<gene>
    <name evidence="3" type="ORF">C1631_012395</name>
</gene>
<dbReference type="AlphaFoldDB" id="A0A316X506"/>
<reference evidence="3 4" key="1">
    <citation type="submission" date="2018-04" db="EMBL/GenBank/DDBJ databases">
        <title>Draft Genome Sequence of Phosphate-Solubilizing Chryseobacterium sp. ISE14 that is a Biocontrol and Plant Growth-Promoting Rhizobacterium Isolated from Cucumber.</title>
        <authorList>
            <person name="Jeong J.-J."/>
            <person name="Sang M.K."/>
            <person name="Choi I.-G."/>
            <person name="Kim K.D."/>
        </authorList>
    </citation>
    <scope>NUCLEOTIDE SEQUENCE [LARGE SCALE GENOMIC DNA]</scope>
    <source>
        <strain evidence="3 4">ISE14</strain>
    </source>
</reference>
<name>A0A316X506_9FLAO</name>
<dbReference type="EMBL" id="PPED02000003">
    <property type="protein sequence ID" value="PWN68875.1"/>
    <property type="molecule type" value="Genomic_DNA"/>
</dbReference>
<evidence type="ECO:0000256" key="1">
    <source>
        <dbReference type="SAM" id="Coils"/>
    </source>
</evidence>
<keyword evidence="4" id="KW-1185">Reference proteome</keyword>
<comment type="caution">
    <text evidence="3">The sequence shown here is derived from an EMBL/GenBank/DDBJ whole genome shotgun (WGS) entry which is preliminary data.</text>
</comment>
<feature type="coiled-coil region" evidence="1">
    <location>
        <begin position="361"/>
        <end position="392"/>
    </location>
</feature>
<keyword evidence="2" id="KW-0732">Signal</keyword>
<accession>A0A316X506</accession>
<feature type="chain" id="PRO_5016308494" description="Peptidase S74 domain-containing protein" evidence="2">
    <location>
        <begin position="19"/>
        <end position="392"/>
    </location>
</feature>